<name>A0A918Q3M4_9CAUL</name>
<evidence type="ECO:0000256" key="2">
    <source>
        <dbReference type="ARBA" id="ARBA00023027"/>
    </source>
</evidence>
<dbReference type="Pfam" id="PF02826">
    <property type="entry name" value="2-Hacid_dh_C"/>
    <property type="match status" value="1"/>
</dbReference>
<dbReference type="PANTHER" id="PTHR43333:SF1">
    <property type="entry name" value="D-ISOMER SPECIFIC 2-HYDROXYACID DEHYDROGENASE NAD-BINDING DOMAIN-CONTAINING PROTEIN"/>
    <property type="match status" value="1"/>
</dbReference>
<dbReference type="GO" id="GO:0051287">
    <property type="term" value="F:NAD binding"/>
    <property type="evidence" value="ECO:0007669"/>
    <property type="project" value="InterPro"/>
</dbReference>
<dbReference type="Gene3D" id="3.40.50.720">
    <property type="entry name" value="NAD(P)-binding Rossmann-like Domain"/>
    <property type="match status" value="2"/>
</dbReference>
<dbReference type="SUPFAM" id="SSF51735">
    <property type="entry name" value="NAD(P)-binding Rossmann-fold domains"/>
    <property type="match status" value="1"/>
</dbReference>
<dbReference type="InterPro" id="IPR006140">
    <property type="entry name" value="D-isomer_DH_NAD-bd"/>
</dbReference>
<dbReference type="CDD" id="cd12164">
    <property type="entry name" value="GDH_like_2"/>
    <property type="match status" value="1"/>
</dbReference>
<dbReference type="AlphaFoldDB" id="A0A918Q3M4"/>
<gene>
    <name evidence="4" type="ORF">GCM10011273_17020</name>
</gene>
<comment type="caution">
    <text evidence="4">The sequence shown here is derived from an EMBL/GenBank/DDBJ whole genome shotgun (WGS) entry which is preliminary data.</text>
</comment>
<keyword evidence="5" id="KW-1185">Reference proteome</keyword>
<dbReference type="SUPFAM" id="SSF52283">
    <property type="entry name" value="Formate/glycerate dehydrogenase catalytic domain-like"/>
    <property type="match status" value="1"/>
</dbReference>
<reference evidence="4" key="1">
    <citation type="journal article" date="2014" name="Int. J. Syst. Evol. Microbiol.">
        <title>Complete genome sequence of Corynebacterium casei LMG S-19264T (=DSM 44701T), isolated from a smear-ripened cheese.</title>
        <authorList>
            <consortium name="US DOE Joint Genome Institute (JGI-PGF)"/>
            <person name="Walter F."/>
            <person name="Albersmeier A."/>
            <person name="Kalinowski J."/>
            <person name="Ruckert C."/>
        </authorList>
    </citation>
    <scope>NUCLEOTIDE SEQUENCE</scope>
    <source>
        <strain evidence="4">KCTC 32296</strain>
    </source>
</reference>
<dbReference type="EMBL" id="BMZB01000001">
    <property type="protein sequence ID" value="GGZ31084.1"/>
    <property type="molecule type" value="Genomic_DNA"/>
</dbReference>
<accession>A0A918Q3M4</accession>
<evidence type="ECO:0000313" key="5">
    <source>
        <dbReference type="Proteomes" id="UP000662572"/>
    </source>
</evidence>
<dbReference type="Proteomes" id="UP000662572">
    <property type="component" value="Unassembled WGS sequence"/>
</dbReference>
<keyword evidence="1" id="KW-0560">Oxidoreductase</keyword>
<feature type="domain" description="D-isomer specific 2-hydroxyacid dehydrogenase NAD-binding" evidence="3">
    <location>
        <begin position="107"/>
        <end position="277"/>
    </location>
</feature>
<organism evidence="4 5">
    <name type="scientific">Asticcacaulis endophyticus</name>
    <dbReference type="NCBI Taxonomy" id="1395890"/>
    <lineage>
        <taxon>Bacteria</taxon>
        <taxon>Pseudomonadati</taxon>
        <taxon>Pseudomonadota</taxon>
        <taxon>Alphaproteobacteria</taxon>
        <taxon>Caulobacterales</taxon>
        <taxon>Caulobacteraceae</taxon>
        <taxon>Asticcacaulis</taxon>
    </lineage>
</organism>
<reference evidence="4" key="2">
    <citation type="submission" date="2020-09" db="EMBL/GenBank/DDBJ databases">
        <authorList>
            <person name="Sun Q."/>
            <person name="Kim S."/>
        </authorList>
    </citation>
    <scope>NUCLEOTIDE SEQUENCE</scope>
    <source>
        <strain evidence="4">KCTC 32296</strain>
    </source>
</reference>
<protein>
    <submittedName>
        <fullName evidence="4">Glyoxylate/hydroxypyruvate reductase A</fullName>
    </submittedName>
</protein>
<dbReference type="GO" id="GO:0016491">
    <property type="term" value="F:oxidoreductase activity"/>
    <property type="evidence" value="ECO:0007669"/>
    <property type="project" value="UniProtKB-KW"/>
</dbReference>
<evidence type="ECO:0000256" key="1">
    <source>
        <dbReference type="ARBA" id="ARBA00023002"/>
    </source>
</evidence>
<dbReference type="PANTHER" id="PTHR43333">
    <property type="entry name" value="2-HACID_DH_C DOMAIN-CONTAINING PROTEIN"/>
    <property type="match status" value="1"/>
</dbReference>
<sequence length="312" mass="34284">MKLIMSLLYKSQVTRGQAWQAIFSREMPDLAFHIWPEPCDLKAVKYLVTWQFTPKLIDSLPALEVIFSVGAGADQFDLSHVSAHIKVVRMIDTSISDGMGEYITFATLYLHRHMMDYHHQQAAGIWHEIPLIPGPKRTVGIMGLGQLGQVAINRLKPFGFKLRGWSRSAHQIDGVEGFAGEGELKAFLAGCDILICLLPLTAETTGILCRSLFESLPKGASVINAGRGGHLVEADLIDALYSGQLSGAVIDVLSVEPAPATHSFFNHPRILLTPHIAAMTDADSAGHVLLDNVRRHRSGQDMVGQIDRKRGY</sequence>
<dbReference type="InterPro" id="IPR036291">
    <property type="entry name" value="NAD(P)-bd_dom_sf"/>
</dbReference>
<proteinExistence type="predicted"/>
<evidence type="ECO:0000259" key="3">
    <source>
        <dbReference type="Pfam" id="PF02826"/>
    </source>
</evidence>
<keyword evidence="2" id="KW-0520">NAD</keyword>
<evidence type="ECO:0000313" key="4">
    <source>
        <dbReference type="EMBL" id="GGZ31084.1"/>
    </source>
</evidence>